<proteinExistence type="predicted"/>
<gene>
    <name evidence="1" type="ORF">CB695_15870</name>
</gene>
<dbReference type="EMBL" id="AAMIYH010000015">
    <property type="protein sequence ID" value="EDH8302949.1"/>
    <property type="molecule type" value="Genomic_DNA"/>
</dbReference>
<name>A0A635R869_SALET</name>
<organism evidence="1">
    <name type="scientific">Salmonella enterica subsp. enterica serovar Chester</name>
    <dbReference type="NCBI Taxonomy" id="149386"/>
    <lineage>
        <taxon>Bacteria</taxon>
        <taxon>Pseudomonadati</taxon>
        <taxon>Pseudomonadota</taxon>
        <taxon>Gammaproteobacteria</taxon>
        <taxon>Enterobacterales</taxon>
        <taxon>Enterobacteriaceae</taxon>
        <taxon>Salmonella</taxon>
    </lineage>
</organism>
<comment type="caution">
    <text evidence="1">The sequence shown here is derived from an EMBL/GenBank/DDBJ whole genome shotgun (WGS) entry which is preliminary data.</text>
</comment>
<protein>
    <submittedName>
        <fullName evidence="1">Uncharacterized protein</fullName>
    </submittedName>
</protein>
<reference evidence="1" key="1">
    <citation type="submission" date="2018-07" db="EMBL/GenBank/DDBJ databases">
        <authorList>
            <person name="Ashton P.M."/>
            <person name="Dallman T."/>
            <person name="Nair S."/>
            <person name="De Pinna E."/>
            <person name="Peters T."/>
            <person name="Grant K."/>
        </authorList>
    </citation>
    <scope>NUCLEOTIDE SEQUENCE</scope>
    <source>
        <strain evidence="1">368335</strain>
    </source>
</reference>
<evidence type="ECO:0000313" key="1">
    <source>
        <dbReference type="EMBL" id="EDH8302949.1"/>
    </source>
</evidence>
<sequence length="153" mass="16432">MATQLKKTRLHELDSFTGDPQGGVLLFSKENKEYKIDAEQLLPTNVVTTVNAANGSATIDPNNATDVILVLNEPVTSLTISPLVGTKPNVRVEFYLTVKQGTGANKITWPSNVKWPHGANPVLSYTADAEDTLALYTLDGGVTWKGSLVATGY</sequence>
<dbReference type="AlphaFoldDB" id="A0A635R869"/>
<accession>A0A635R869</accession>